<keyword evidence="3" id="KW-1185">Reference proteome</keyword>
<feature type="non-terminal residue" evidence="2">
    <location>
        <position position="231"/>
    </location>
</feature>
<reference evidence="2" key="1">
    <citation type="submission" date="2021-06" db="EMBL/GenBank/DDBJ databases">
        <authorList>
            <person name="Kallberg Y."/>
            <person name="Tangrot J."/>
            <person name="Rosling A."/>
        </authorList>
    </citation>
    <scope>NUCLEOTIDE SEQUENCE</scope>
    <source>
        <strain evidence="2">IA702</strain>
    </source>
</reference>
<feature type="region of interest" description="Disordered" evidence="1">
    <location>
        <begin position="170"/>
        <end position="231"/>
    </location>
</feature>
<sequence length="231" mass="26569">YWSRDPRLWGNVHDWDLYWIKEQKDSRRITKHNSHTALSDELRDLEKIFTDSSQTAYEAINKLRKDLKETPCVRGYGNVEWLSRAFRRGSPALAKPMGRVSAGEGRASVASYQGNMKLWETSNLIASLNQESKLVDMQLEVDKKKGFRSGLQIARKGFQLYSDIEFDTVERERKRTRTGSPLSEGSDHTEGNESVIKPPVFKLKECRSDEAESKTDSRRKSLSSLRSVKDH</sequence>
<organism evidence="2 3">
    <name type="scientific">Paraglomus occultum</name>
    <dbReference type="NCBI Taxonomy" id="144539"/>
    <lineage>
        <taxon>Eukaryota</taxon>
        <taxon>Fungi</taxon>
        <taxon>Fungi incertae sedis</taxon>
        <taxon>Mucoromycota</taxon>
        <taxon>Glomeromycotina</taxon>
        <taxon>Glomeromycetes</taxon>
        <taxon>Paraglomerales</taxon>
        <taxon>Paraglomeraceae</taxon>
        <taxon>Paraglomus</taxon>
    </lineage>
</organism>
<accession>A0A9N9FKL7</accession>
<dbReference type="OrthoDB" id="2433090at2759"/>
<feature type="compositionally biased region" description="Low complexity" evidence="1">
    <location>
        <begin position="222"/>
        <end position="231"/>
    </location>
</feature>
<proteinExistence type="predicted"/>
<protein>
    <submittedName>
        <fullName evidence="2">8817_t:CDS:1</fullName>
    </submittedName>
</protein>
<gene>
    <name evidence="2" type="ORF">POCULU_LOCUS4471</name>
</gene>
<feature type="compositionally biased region" description="Basic and acidic residues" evidence="1">
    <location>
        <begin position="202"/>
        <end position="219"/>
    </location>
</feature>
<dbReference type="Proteomes" id="UP000789572">
    <property type="component" value="Unassembled WGS sequence"/>
</dbReference>
<comment type="caution">
    <text evidence="2">The sequence shown here is derived from an EMBL/GenBank/DDBJ whole genome shotgun (WGS) entry which is preliminary data.</text>
</comment>
<dbReference type="EMBL" id="CAJVPJ010000581">
    <property type="protein sequence ID" value="CAG8539659.1"/>
    <property type="molecule type" value="Genomic_DNA"/>
</dbReference>
<evidence type="ECO:0000313" key="2">
    <source>
        <dbReference type="EMBL" id="CAG8539659.1"/>
    </source>
</evidence>
<evidence type="ECO:0000313" key="3">
    <source>
        <dbReference type="Proteomes" id="UP000789572"/>
    </source>
</evidence>
<dbReference type="AlphaFoldDB" id="A0A9N9FKL7"/>
<evidence type="ECO:0000256" key="1">
    <source>
        <dbReference type="SAM" id="MobiDB-lite"/>
    </source>
</evidence>
<name>A0A9N9FKL7_9GLOM</name>